<dbReference type="SUPFAM" id="SSF51126">
    <property type="entry name" value="Pectin lyase-like"/>
    <property type="match status" value="1"/>
</dbReference>
<dbReference type="AlphaFoldDB" id="A0A2B4S5E1"/>
<name>A0A2B4S5E1_STYPI</name>
<feature type="transmembrane region" description="Helical" evidence="1">
    <location>
        <begin position="783"/>
        <end position="801"/>
    </location>
</feature>
<reference evidence="3" key="1">
    <citation type="journal article" date="2017" name="bioRxiv">
        <title>Comparative analysis of the genomes of Stylophora pistillata and Acropora digitifera provides evidence for extensive differences between species of corals.</title>
        <authorList>
            <person name="Voolstra C.R."/>
            <person name="Li Y."/>
            <person name="Liew Y.J."/>
            <person name="Baumgarten S."/>
            <person name="Zoccola D."/>
            <person name="Flot J.-F."/>
            <person name="Tambutte S."/>
            <person name="Allemand D."/>
            <person name="Aranda M."/>
        </authorList>
    </citation>
    <scope>NUCLEOTIDE SEQUENCE [LARGE SCALE GENOMIC DNA]</scope>
</reference>
<organism evidence="2 3">
    <name type="scientific">Stylophora pistillata</name>
    <name type="common">Smooth cauliflower coral</name>
    <dbReference type="NCBI Taxonomy" id="50429"/>
    <lineage>
        <taxon>Eukaryota</taxon>
        <taxon>Metazoa</taxon>
        <taxon>Cnidaria</taxon>
        <taxon>Anthozoa</taxon>
        <taxon>Hexacorallia</taxon>
        <taxon>Scleractinia</taxon>
        <taxon>Astrocoeniina</taxon>
        <taxon>Pocilloporidae</taxon>
        <taxon>Stylophora</taxon>
    </lineage>
</organism>
<comment type="caution">
    <text evidence="2">The sequence shown here is derived from an EMBL/GenBank/DDBJ whole genome shotgun (WGS) entry which is preliminary data.</text>
</comment>
<dbReference type="InterPro" id="IPR011050">
    <property type="entry name" value="Pectin_lyase_fold/virulence"/>
</dbReference>
<dbReference type="Gene3D" id="2.160.20.10">
    <property type="entry name" value="Single-stranded right-handed beta-helix, Pectin lyase-like"/>
    <property type="match status" value="1"/>
</dbReference>
<dbReference type="InterPro" id="IPR012334">
    <property type="entry name" value="Pectin_lyas_fold"/>
</dbReference>
<feature type="transmembrane region" description="Helical" evidence="1">
    <location>
        <begin position="836"/>
        <end position="857"/>
    </location>
</feature>
<dbReference type="OrthoDB" id="5957153at2759"/>
<feature type="transmembrane region" description="Helical" evidence="1">
    <location>
        <begin position="909"/>
        <end position="929"/>
    </location>
</feature>
<feature type="transmembrane region" description="Helical" evidence="1">
    <location>
        <begin position="1084"/>
        <end position="1108"/>
    </location>
</feature>
<keyword evidence="1" id="KW-0812">Transmembrane</keyword>
<keyword evidence="1" id="KW-0472">Membrane</keyword>
<dbReference type="Proteomes" id="UP000225706">
    <property type="component" value="Unassembled WGS sequence"/>
</dbReference>
<dbReference type="PANTHER" id="PTHR11319:SF35">
    <property type="entry name" value="OUTER MEMBRANE PROTEIN PMPC-RELATED"/>
    <property type="match status" value="1"/>
</dbReference>
<evidence type="ECO:0000256" key="1">
    <source>
        <dbReference type="SAM" id="Phobius"/>
    </source>
</evidence>
<keyword evidence="1" id="KW-1133">Transmembrane helix</keyword>
<evidence type="ECO:0000313" key="3">
    <source>
        <dbReference type="Proteomes" id="UP000225706"/>
    </source>
</evidence>
<sequence length="1163" mass="129918">MENQKNINQTNFIFSIEDHIYPLDKRIHILQISAKRSIFLQSSHANGSTISCTSASAGFDIGLPSGQVIKTRNINIAHLRFQNCGSHFAAVVLIWNSLNINFRNCTFARNKQSGINAFDSEVTVNGCLFLNNTSNRNSSSEVFKKGYTTLGGGAGFLFQASVSLSVVIKNSNFTLNSAVKIGSSAFVAPVSPIFSELGGGILVMFSGKTNHCSVEIQNTDFYNNSATFGGGCYLSTDSTTFNNSFFVSKSSFVGNRAMQAGGGLKFSHWHNSSRITSILKNCTVTENQARRGAGMEVHLKNFDEKPRNSVLRLVSVVFKNNQGNFSSALNLQTKLPHSKKINLIPEFINCTFEDHHITFFSGSNTFTSQRVDVRFKGKNIFRHNLGGSASNFQDCVVHIEGQLVFAYNVGVNGGALFMMSSQIILYPGSELMFLKNGATTLGGAICVFGALMNNIITSHNPDCFMTYSESHLPASQWKTNVSFIENFSFYKGAAIYISSLQRCQWSEEAPHTDPKKALRWSNNFVYRNNSLFPGGLRYLPGNNDISTETKSYHHSGAKSPIKLAPGQLYDLKLRGYDELGNNVPAWVFPLETDGLGLDTALRVWPNSPIYLLSPGNSSTTPFSYGISEALYREIQNSRSKPIRKVKFVDLSSSLNNKYVLEIELQKCPPGFDYDSTSRKCKCTENAVGIERCDGNSLSVFIKDGYWANVTEDGTLITYYCPYGYCQCVKGGDGKAGCLFDPLNSNAQCSKNREGWLCGKCSGNTSVGFREHDCHECSSSNWEILPMFIFIALFLCGLVIWLNPGISSEIRGPLFFFQILPYIYDPTLSKIPGFVKIVIIPLMQLFSFSFGTLLVYFLDPCIAPEIDNLYLTAFGYIFPSVAVFVFLLAYLLSVNYCLQFRFRGRSMLKAFWFLLVFVYCQLVETSVKILNCVKPVGSSKYLFFFDGTITCFEHHHLPFAIIAILALVIIVLPPPIIVFLLTKGCWRADPQYSSTVTSGLHPQRRWWWSVDLLRRALLILIYILVQDWQLRQVLMIFASIIILAVHSNCQPYLRTRVNFSESFYLLALCTIAVLCTLPIKKLVGSGTAEIVCEVLVSSLAFHTSVVFVLKAVGFFRQHFDCACVPFEEFARRSGYEKLGDTEFELSLDLETERRKNLFEPIFPN</sequence>
<dbReference type="EMBL" id="LSMT01000159">
    <property type="protein sequence ID" value="PFX25111.1"/>
    <property type="molecule type" value="Genomic_DNA"/>
</dbReference>
<accession>A0A2B4S5E1</accession>
<feature type="transmembrane region" description="Helical" evidence="1">
    <location>
        <begin position="958"/>
        <end position="980"/>
    </location>
</feature>
<evidence type="ECO:0000313" key="2">
    <source>
        <dbReference type="EMBL" id="PFX25111.1"/>
    </source>
</evidence>
<keyword evidence="3" id="KW-1185">Reference proteome</keyword>
<gene>
    <name evidence="2" type="ORF">AWC38_SpisGene10242</name>
</gene>
<feature type="transmembrane region" description="Helical" evidence="1">
    <location>
        <begin position="869"/>
        <end position="897"/>
    </location>
</feature>
<feature type="transmembrane region" description="Helical" evidence="1">
    <location>
        <begin position="1060"/>
        <end position="1078"/>
    </location>
</feature>
<proteinExistence type="predicted"/>
<dbReference type="PANTHER" id="PTHR11319">
    <property type="entry name" value="G PROTEIN-COUPLED RECEPTOR-RELATED"/>
    <property type="match status" value="1"/>
</dbReference>
<protein>
    <submittedName>
        <fullName evidence="2">Uncharacterized protein</fullName>
    </submittedName>
</protein>